<protein>
    <recommendedName>
        <fullName evidence="2 5">Methionyl-tRNA formyltransferase</fullName>
        <ecNumber evidence="2 5">2.1.2.9</ecNumber>
    </recommendedName>
</protein>
<evidence type="ECO:0000256" key="4">
    <source>
        <dbReference type="ARBA" id="ARBA00022917"/>
    </source>
</evidence>
<dbReference type="PANTHER" id="PTHR11138">
    <property type="entry name" value="METHIONYL-TRNA FORMYLTRANSFERASE"/>
    <property type="match status" value="1"/>
</dbReference>
<sequence>MRIVFAGTPAFAVPALRALVEDPKRRPVAVLTQPDRGAGRGRQVRFGPVKQLAVDAGIDVLQPRSLKNEEAQAELAGYRPDLLVTAAYGLLLPPDVLEMPAHGCWNLHASLLPRWRGASPINQAILAGDEETGISLMQMDAGLDTGPVILRRATSIGPEETAGELHDRLAEMAGEILVEGLDCLDDGSLPTARSQDEALATHAPLIDKGDARLDWNRPAEELARMVRAYHPWPIAFGEIEGNTWRIHRARAGEGSAPPGEVLDDRAPEVLAVGCGRGVLEILELQGPGRKPVGARDWFNARRGRR</sequence>
<dbReference type="PANTHER" id="PTHR11138:SF5">
    <property type="entry name" value="METHIONYL-TRNA FORMYLTRANSFERASE, MITOCHONDRIAL"/>
    <property type="match status" value="1"/>
</dbReference>
<comment type="catalytic activity">
    <reaction evidence="5">
        <text>L-methionyl-tRNA(fMet) + (6R)-10-formyltetrahydrofolate = N-formyl-L-methionyl-tRNA(fMet) + (6S)-5,6,7,8-tetrahydrofolate + H(+)</text>
        <dbReference type="Rhea" id="RHEA:24380"/>
        <dbReference type="Rhea" id="RHEA-COMP:9952"/>
        <dbReference type="Rhea" id="RHEA-COMP:9953"/>
        <dbReference type="ChEBI" id="CHEBI:15378"/>
        <dbReference type="ChEBI" id="CHEBI:57453"/>
        <dbReference type="ChEBI" id="CHEBI:78530"/>
        <dbReference type="ChEBI" id="CHEBI:78844"/>
        <dbReference type="ChEBI" id="CHEBI:195366"/>
        <dbReference type="EC" id="2.1.2.9"/>
    </reaction>
</comment>
<comment type="caution">
    <text evidence="8">The sequence shown here is derived from an EMBL/GenBank/DDBJ whole genome shotgun (WGS) entry which is preliminary data.</text>
</comment>
<dbReference type="InterPro" id="IPR005794">
    <property type="entry name" value="Fmt"/>
</dbReference>
<dbReference type="SUPFAM" id="SSF53328">
    <property type="entry name" value="Formyltransferase"/>
    <property type="match status" value="1"/>
</dbReference>
<dbReference type="NCBIfam" id="TIGR00460">
    <property type="entry name" value="fmt"/>
    <property type="match status" value="1"/>
</dbReference>
<evidence type="ECO:0000313" key="8">
    <source>
        <dbReference type="EMBL" id="RFF30196.1"/>
    </source>
</evidence>
<evidence type="ECO:0000256" key="3">
    <source>
        <dbReference type="ARBA" id="ARBA00022679"/>
    </source>
</evidence>
<keyword evidence="4 5" id="KW-0648">Protein biosynthesis</keyword>
<accession>A0A3E1K846</accession>
<feature type="domain" description="Formyl transferase N-terminal" evidence="6">
    <location>
        <begin position="1"/>
        <end position="179"/>
    </location>
</feature>
<dbReference type="AlphaFoldDB" id="A0A3E1K846"/>
<dbReference type="InterPro" id="IPR002376">
    <property type="entry name" value="Formyl_transf_N"/>
</dbReference>
<proteinExistence type="inferred from homology"/>
<dbReference type="EC" id="2.1.2.9" evidence="2 5"/>
<dbReference type="InterPro" id="IPR044135">
    <property type="entry name" value="Met-tRNA-FMT_C"/>
</dbReference>
<dbReference type="PROSITE" id="PS00373">
    <property type="entry name" value="GART"/>
    <property type="match status" value="1"/>
</dbReference>
<dbReference type="InterPro" id="IPR036477">
    <property type="entry name" value="Formyl_transf_N_sf"/>
</dbReference>
<reference evidence="8 9" key="1">
    <citation type="submission" date="2018-08" db="EMBL/GenBank/DDBJ databases">
        <title>Wenzhouxiangella salilacus sp. nov., a novel bacterium isolated from a saline lake in Xinjiang Province, China.</title>
        <authorList>
            <person name="Han S."/>
        </authorList>
    </citation>
    <scope>NUCLEOTIDE SEQUENCE [LARGE SCALE GENOMIC DNA]</scope>
    <source>
        <strain evidence="8 9">XDB06</strain>
    </source>
</reference>
<evidence type="ECO:0000256" key="1">
    <source>
        <dbReference type="ARBA" id="ARBA00010699"/>
    </source>
</evidence>
<dbReference type="CDD" id="cd08646">
    <property type="entry name" value="FMT_core_Met-tRNA-FMT_N"/>
    <property type="match status" value="1"/>
</dbReference>
<evidence type="ECO:0000256" key="2">
    <source>
        <dbReference type="ARBA" id="ARBA00012261"/>
    </source>
</evidence>
<dbReference type="OrthoDB" id="9802815at2"/>
<dbReference type="Pfam" id="PF02911">
    <property type="entry name" value="Formyl_trans_C"/>
    <property type="match status" value="1"/>
</dbReference>
<comment type="function">
    <text evidence="5">Attaches a formyl group to the free amino group of methionyl-tRNA(fMet). The formyl group appears to play a dual role in the initiator identity of N-formylmethionyl-tRNA by promoting its recognition by IF2 and preventing the misappropriation of this tRNA by the elongation apparatus.</text>
</comment>
<dbReference type="HAMAP" id="MF_00182">
    <property type="entry name" value="Formyl_trans"/>
    <property type="match status" value="1"/>
</dbReference>
<feature type="domain" description="Formyl transferase C-terminal" evidence="7">
    <location>
        <begin position="206"/>
        <end position="301"/>
    </location>
</feature>
<dbReference type="Gene3D" id="3.40.50.12230">
    <property type="match status" value="1"/>
</dbReference>
<dbReference type="RefSeq" id="WP_116650797.1">
    <property type="nucleotide sequence ID" value="NZ_QUZK01000037.1"/>
</dbReference>
<feature type="binding site" evidence="5">
    <location>
        <begin position="110"/>
        <end position="113"/>
    </location>
    <ligand>
        <name>(6S)-5,6,7,8-tetrahydrofolate</name>
        <dbReference type="ChEBI" id="CHEBI:57453"/>
    </ligand>
</feature>
<comment type="similarity">
    <text evidence="1 5">Belongs to the Fmt family.</text>
</comment>
<keyword evidence="3 5" id="KW-0808">Transferase</keyword>
<dbReference type="InterPro" id="IPR011034">
    <property type="entry name" value="Formyl_transferase-like_C_sf"/>
</dbReference>
<evidence type="ECO:0000259" key="7">
    <source>
        <dbReference type="Pfam" id="PF02911"/>
    </source>
</evidence>
<dbReference type="Pfam" id="PF00551">
    <property type="entry name" value="Formyl_trans_N"/>
    <property type="match status" value="1"/>
</dbReference>
<dbReference type="Proteomes" id="UP000260351">
    <property type="component" value="Unassembled WGS sequence"/>
</dbReference>
<dbReference type="InterPro" id="IPR005793">
    <property type="entry name" value="Formyl_trans_C"/>
</dbReference>
<dbReference type="EMBL" id="QUZK01000037">
    <property type="protein sequence ID" value="RFF30196.1"/>
    <property type="molecule type" value="Genomic_DNA"/>
</dbReference>
<dbReference type="InterPro" id="IPR001555">
    <property type="entry name" value="GART_AS"/>
</dbReference>
<dbReference type="InterPro" id="IPR041711">
    <property type="entry name" value="Met-tRNA-FMT_N"/>
</dbReference>
<dbReference type="SUPFAM" id="SSF50486">
    <property type="entry name" value="FMT C-terminal domain-like"/>
    <property type="match status" value="1"/>
</dbReference>
<dbReference type="GO" id="GO:0005829">
    <property type="term" value="C:cytosol"/>
    <property type="evidence" value="ECO:0007669"/>
    <property type="project" value="TreeGrafter"/>
</dbReference>
<organism evidence="8 9">
    <name type="scientific">Wenzhouxiangella sediminis</name>
    <dbReference type="NCBI Taxonomy" id="1792836"/>
    <lineage>
        <taxon>Bacteria</taxon>
        <taxon>Pseudomonadati</taxon>
        <taxon>Pseudomonadota</taxon>
        <taxon>Gammaproteobacteria</taxon>
        <taxon>Chromatiales</taxon>
        <taxon>Wenzhouxiangellaceae</taxon>
        <taxon>Wenzhouxiangella</taxon>
    </lineage>
</organism>
<evidence type="ECO:0000259" key="6">
    <source>
        <dbReference type="Pfam" id="PF00551"/>
    </source>
</evidence>
<dbReference type="CDD" id="cd08704">
    <property type="entry name" value="Met_tRNA_FMT_C"/>
    <property type="match status" value="1"/>
</dbReference>
<evidence type="ECO:0000256" key="5">
    <source>
        <dbReference type="HAMAP-Rule" id="MF_00182"/>
    </source>
</evidence>
<dbReference type="GO" id="GO:0004479">
    <property type="term" value="F:methionyl-tRNA formyltransferase activity"/>
    <property type="evidence" value="ECO:0007669"/>
    <property type="project" value="UniProtKB-UniRule"/>
</dbReference>
<name>A0A3E1K846_9GAMM</name>
<evidence type="ECO:0000313" key="9">
    <source>
        <dbReference type="Proteomes" id="UP000260351"/>
    </source>
</evidence>
<gene>
    <name evidence="5" type="primary">fmt</name>
    <name evidence="8" type="ORF">DZC52_08950</name>
</gene>
<keyword evidence="9" id="KW-1185">Reference proteome</keyword>